<name>L7ESP8_STRT8</name>
<dbReference type="Proteomes" id="UP000010931">
    <property type="component" value="Unassembled WGS sequence"/>
</dbReference>
<proteinExistence type="predicted"/>
<feature type="non-terminal residue" evidence="1">
    <location>
        <position position="28"/>
    </location>
</feature>
<dbReference type="STRING" id="85558.T45_08391"/>
<keyword evidence="2" id="KW-1185">Reference proteome</keyword>
<organism evidence="1 2">
    <name type="scientific">Streptomyces turgidiscabies (strain Car8)</name>
    <dbReference type="NCBI Taxonomy" id="698760"/>
    <lineage>
        <taxon>Bacteria</taxon>
        <taxon>Bacillati</taxon>
        <taxon>Actinomycetota</taxon>
        <taxon>Actinomycetes</taxon>
        <taxon>Kitasatosporales</taxon>
        <taxon>Streptomycetaceae</taxon>
        <taxon>Streptomyces</taxon>
    </lineage>
</organism>
<evidence type="ECO:0000313" key="2">
    <source>
        <dbReference type="Proteomes" id="UP000010931"/>
    </source>
</evidence>
<sequence length="28" mass="3223">MYEAVPHRRGRPRFALHARVIVYAGLSV</sequence>
<protein>
    <submittedName>
        <fullName evidence="1">Uncharacterized protein</fullName>
    </submittedName>
</protein>
<reference evidence="1 2" key="1">
    <citation type="journal article" date="2011" name="Plasmid">
        <title>Streptomyces turgidiscabies Car8 contains a modular pathogenicity island that shares virulence genes with other actinobacterial plant pathogens.</title>
        <authorList>
            <person name="Huguet-Tapia J.C."/>
            <person name="Badger J.H."/>
            <person name="Loria R."/>
            <person name="Pettis G.S."/>
        </authorList>
    </citation>
    <scope>NUCLEOTIDE SEQUENCE [LARGE SCALE GENOMIC DNA]</scope>
    <source>
        <strain evidence="1 2">Car8</strain>
    </source>
</reference>
<gene>
    <name evidence="1" type="ORF">STRTUCAR8_02238</name>
</gene>
<evidence type="ECO:0000313" key="1">
    <source>
        <dbReference type="EMBL" id="ELP62448.1"/>
    </source>
</evidence>
<comment type="caution">
    <text evidence="1">The sequence shown here is derived from an EMBL/GenBank/DDBJ whole genome shotgun (WGS) entry which is preliminary data.</text>
</comment>
<accession>L7ESP8</accession>
<dbReference type="EMBL" id="AEJB01000615">
    <property type="protein sequence ID" value="ELP62448.1"/>
    <property type="molecule type" value="Genomic_DNA"/>
</dbReference>
<dbReference type="AlphaFoldDB" id="L7ESP8"/>